<dbReference type="InterPro" id="IPR003960">
    <property type="entry name" value="ATPase_AAA_CS"/>
</dbReference>
<keyword evidence="6" id="KW-0378">Hydrolase</keyword>
<evidence type="ECO:0000256" key="2">
    <source>
        <dbReference type="ARBA" id="ARBA00007448"/>
    </source>
</evidence>
<evidence type="ECO:0008006" key="18">
    <source>
        <dbReference type="Google" id="ProtNLM"/>
    </source>
</evidence>
<dbReference type="EMBL" id="KQ030675">
    <property type="protein sequence ID" value="KJZ69827.1"/>
    <property type="molecule type" value="Genomic_DNA"/>
</dbReference>
<feature type="compositionally biased region" description="Low complexity" evidence="13">
    <location>
        <begin position="435"/>
        <end position="450"/>
    </location>
</feature>
<evidence type="ECO:0000313" key="16">
    <source>
        <dbReference type="EMBL" id="KJZ69827.1"/>
    </source>
</evidence>
<proteinExistence type="inferred from homology"/>
<evidence type="ECO:0000259" key="15">
    <source>
        <dbReference type="SMART" id="SM01024"/>
    </source>
</evidence>
<protein>
    <recommendedName>
        <fullName evidence="18">AAA+ ATPase domain-containing protein</fullName>
    </recommendedName>
</protein>
<keyword evidence="17" id="KW-1185">Reference proteome</keyword>
<organism evidence="16 17">
    <name type="scientific">Hirsutella minnesotensis 3608</name>
    <dbReference type="NCBI Taxonomy" id="1043627"/>
    <lineage>
        <taxon>Eukaryota</taxon>
        <taxon>Fungi</taxon>
        <taxon>Dikarya</taxon>
        <taxon>Ascomycota</taxon>
        <taxon>Pezizomycotina</taxon>
        <taxon>Sordariomycetes</taxon>
        <taxon>Hypocreomycetidae</taxon>
        <taxon>Hypocreales</taxon>
        <taxon>Ophiocordycipitaceae</taxon>
        <taxon>Hirsutella</taxon>
    </lineage>
</organism>
<evidence type="ECO:0000256" key="7">
    <source>
        <dbReference type="ARBA" id="ARBA00022840"/>
    </source>
</evidence>
<keyword evidence="4 12" id="KW-0547">Nucleotide-binding</keyword>
<keyword evidence="8" id="KW-1133">Transmembrane helix</keyword>
<evidence type="ECO:0000256" key="5">
    <source>
        <dbReference type="ARBA" id="ARBA00022792"/>
    </source>
</evidence>
<dbReference type="InterPro" id="IPR027417">
    <property type="entry name" value="P-loop_NTPase"/>
</dbReference>
<evidence type="ECO:0000256" key="13">
    <source>
        <dbReference type="SAM" id="MobiDB-lite"/>
    </source>
</evidence>
<keyword evidence="10" id="KW-0472">Membrane</keyword>
<dbReference type="PANTHER" id="PTHR23070">
    <property type="entry name" value="BCS1 AAA-TYPE ATPASE"/>
    <property type="match status" value="1"/>
</dbReference>
<dbReference type="SMART" id="SM00382">
    <property type="entry name" value="AAA"/>
    <property type="match status" value="1"/>
</dbReference>
<dbReference type="GO" id="GO:0005524">
    <property type="term" value="F:ATP binding"/>
    <property type="evidence" value="ECO:0007669"/>
    <property type="project" value="UniProtKB-KW"/>
</dbReference>
<evidence type="ECO:0000256" key="8">
    <source>
        <dbReference type="ARBA" id="ARBA00022989"/>
    </source>
</evidence>
<evidence type="ECO:0000256" key="6">
    <source>
        <dbReference type="ARBA" id="ARBA00022801"/>
    </source>
</evidence>
<dbReference type="GO" id="GO:0005743">
    <property type="term" value="C:mitochondrial inner membrane"/>
    <property type="evidence" value="ECO:0007669"/>
    <property type="project" value="UniProtKB-SubCell"/>
</dbReference>
<dbReference type="SMART" id="SM01024">
    <property type="entry name" value="BCS1_N"/>
    <property type="match status" value="1"/>
</dbReference>
<dbReference type="InterPro" id="IPR003593">
    <property type="entry name" value="AAA+_ATPase"/>
</dbReference>
<dbReference type="GO" id="GO:0016887">
    <property type="term" value="F:ATP hydrolysis activity"/>
    <property type="evidence" value="ECO:0007669"/>
    <property type="project" value="InterPro"/>
</dbReference>
<reference evidence="16 17" key="1">
    <citation type="journal article" date="2014" name="Genome Biol. Evol.">
        <title>Comparative genomics and transcriptomics analyses reveal divergent lifestyle features of nematode endoparasitic fungus Hirsutella minnesotensis.</title>
        <authorList>
            <person name="Lai Y."/>
            <person name="Liu K."/>
            <person name="Zhang X."/>
            <person name="Zhang X."/>
            <person name="Li K."/>
            <person name="Wang N."/>
            <person name="Shu C."/>
            <person name="Wu Y."/>
            <person name="Wang C."/>
            <person name="Bushley K.E."/>
            <person name="Xiang M."/>
            <person name="Liu X."/>
        </authorList>
    </citation>
    <scope>NUCLEOTIDE SEQUENCE [LARGE SCALE GENOMIC DNA]</scope>
    <source>
        <strain evidence="16 17">3608</strain>
    </source>
</reference>
<feature type="domain" description="BCS1 N-terminal" evidence="15">
    <location>
        <begin position="1"/>
        <end position="130"/>
    </location>
</feature>
<keyword evidence="3" id="KW-0812">Transmembrane</keyword>
<accession>A0A0F7ZWZ4</accession>
<sequence>MLLAWISAHGLDKSARSLIARVEPRQGNQDNQHSDEKKALSFSPWNGSFLFWFKNSLLSYQTKLKDAGFRKEEEISITCFGRSSALLRQFLQECRDEYLNQIENKTTIFENRNDRWKKVATRAIRPLSTVIVNEKQKQHLVEDVKTFIALDTRRWFAERNIPYRRGYLLYGPPGTGKSSFSFSVAGELGIDIYIVNIPDVNDQTLKDLFSELPQQCVVLLEDIDAAGIGRSSDSDDSDIELSRSRKGVTMSGLLNTLDGVASQEGRVVIMTTNHIDNLDEALIRPGRVDKKVEFQFADTTIIAQLFRFIYHGNGAACSDTEQNDAINHLAAEFTTRVPELKFSPAHIMSFLLQHRQSPLAALSHAEDWVTASLLEKKDKQRETISRAHSDKECNSSFKLPLVASTTRSVASDFSGQDETSSCGVLQVPTCSPAYSSTDSGDSLLTTPSTPNENQLCPAERPIWQQAVEDDGLEALRFSVGTVPRRFVSAPPERPLQRTKPITFNVLQWESAPEGEAADTSVIPLIWQGEDAHQS</sequence>
<dbReference type="SUPFAM" id="SSF52540">
    <property type="entry name" value="P-loop containing nucleoside triphosphate hydrolases"/>
    <property type="match status" value="1"/>
</dbReference>
<evidence type="ECO:0000256" key="4">
    <source>
        <dbReference type="ARBA" id="ARBA00022741"/>
    </source>
</evidence>
<dbReference type="Pfam" id="PF25426">
    <property type="entry name" value="AAA_lid_BCS1"/>
    <property type="match status" value="1"/>
</dbReference>
<keyword evidence="7 12" id="KW-0067">ATP-binding</keyword>
<evidence type="ECO:0000259" key="14">
    <source>
        <dbReference type="SMART" id="SM00382"/>
    </source>
</evidence>
<keyword evidence="5" id="KW-0999">Mitochondrion inner membrane</keyword>
<evidence type="ECO:0000256" key="10">
    <source>
        <dbReference type="ARBA" id="ARBA00023136"/>
    </source>
</evidence>
<name>A0A0F7ZWZ4_9HYPO</name>
<evidence type="ECO:0000256" key="9">
    <source>
        <dbReference type="ARBA" id="ARBA00023128"/>
    </source>
</evidence>
<dbReference type="Pfam" id="PF08740">
    <property type="entry name" value="BCS1_N"/>
    <property type="match status" value="1"/>
</dbReference>
<feature type="region of interest" description="Disordered" evidence="13">
    <location>
        <begin position="433"/>
        <end position="453"/>
    </location>
</feature>
<dbReference type="PROSITE" id="PS00674">
    <property type="entry name" value="AAA"/>
    <property type="match status" value="1"/>
</dbReference>
<comment type="subcellular location">
    <subcellularLocation>
        <location evidence="1">Mitochondrion inner membrane</location>
        <topology evidence="1">Single-pass membrane protein</topology>
    </subcellularLocation>
</comment>
<dbReference type="OrthoDB" id="10251412at2759"/>
<keyword evidence="9" id="KW-0496">Mitochondrion</keyword>
<dbReference type="InterPro" id="IPR014851">
    <property type="entry name" value="BCS1_N"/>
</dbReference>
<gene>
    <name evidence="16" type="ORF">HIM_10780</name>
</gene>
<evidence type="ECO:0000256" key="1">
    <source>
        <dbReference type="ARBA" id="ARBA00004434"/>
    </source>
</evidence>
<dbReference type="Proteomes" id="UP000054481">
    <property type="component" value="Unassembled WGS sequence"/>
</dbReference>
<evidence type="ECO:0000313" key="17">
    <source>
        <dbReference type="Proteomes" id="UP000054481"/>
    </source>
</evidence>
<feature type="domain" description="AAA+ ATPase" evidence="14">
    <location>
        <begin position="163"/>
        <end position="298"/>
    </location>
</feature>
<dbReference type="Pfam" id="PF00004">
    <property type="entry name" value="AAA"/>
    <property type="match status" value="1"/>
</dbReference>
<evidence type="ECO:0000256" key="3">
    <source>
        <dbReference type="ARBA" id="ARBA00022692"/>
    </source>
</evidence>
<dbReference type="InterPro" id="IPR050747">
    <property type="entry name" value="Mitochondrial_chaperone_BCS1"/>
</dbReference>
<evidence type="ECO:0000256" key="11">
    <source>
        <dbReference type="ARBA" id="ARBA00048778"/>
    </source>
</evidence>
<dbReference type="Gene3D" id="3.40.50.300">
    <property type="entry name" value="P-loop containing nucleotide triphosphate hydrolases"/>
    <property type="match status" value="1"/>
</dbReference>
<evidence type="ECO:0000256" key="12">
    <source>
        <dbReference type="RuleBase" id="RU003651"/>
    </source>
</evidence>
<comment type="similarity">
    <text evidence="2">Belongs to the AAA ATPase family. BCS1 subfamily.</text>
</comment>
<dbReference type="InterPro" id="IPR003959">
    <property type="entry name" value="ATPase_AAA_core"/>
</dbReference>
<comment type="catalytic activity">
    <reaction evidence="11">
        <text>ATP + H2O = ADP + phosphate + H(+)</text>
        <dbReference type="Rhea" id="RHEA:13065"/>
        <dbReference type="ChEBI" id="CHEBI:15377"/>
        <dbReference type="ChEBI" id="CHEBI:15378"/>
        <dbReference type="ChEBI" id="CHEBI:30616"/>
        <dbReference type="ChEBI" id="CHEBI:43474"/>
        <dbReference type="ChEBI" id="CHEBI:456216"/>
    </reaction>
    <physiologicalReaction direction="left-to-right" evidence="11">
        <dbReference type="Rhea" id="RHEA:13066"/>
    </physiologicalReaction>
</comment>
<dbReference type="InterPro" id="IPR057495">
    <property type="entry name" value="AAA_lid_BCS1"/>
</dbReference>
<dbReference type="AlphaFoldDB" id="A0A0F7ZWZ4"/>